<comment type="similarity">
    <text evidence="1">Belongs to the peptidase C2 family.</text>
</comment>
<reference evidence="4 5" key="1">
    <citation type="submission" date="2024-11" db="EMBL/GenBank/DDBJ databases">
        <title>Adaptive evolution of stress response genes in parasites aligns with host niche diversity.</title>
        <authorList>
            <person name="Hahn C."/>
            <person name="Resl P."/>
        </authorList>
    </citation>
    <scope>NUCLEOTIDE SEQUENCE [LARGE SCALE GENOMIC DNA]</scope>
    <source>
        <strain evidence="4">EGGRZ-B1_66</strain>
        <tissue evidence="4">Body</tissue>
    </source>
</reference>
<dbReference type="Proteomes" id="UP001626550">
    <property type="component" value="Unassembled WGS sequence"/>
</dbReference>
<dbReference type="PANTHER" id="PTHR10183">
    <property type="entry name" value="CALPAIN"/>
    <property type="match status" value="1"/>
</dbReference>
<dbReference type="InterPro" id="IPR001300">
    <property type="entry name" value="Peptidase_C2_calpain_cat"/>
</dbReference>
<dbReference type="AlphaFoldDB" id="A0ABD2QK57"/>
<dbReference type="Gene3D" id="2.60.120.380">
    <property type="match status" value="1"/>
</dbReference>
<dbReference type="PROSITE" id="PS50203">
    <property type="entry name" value="CALPAIN_CAT"/>
    <property type="match status" value="1"/>
</dbReference>
<dbReference type="InterPro" id="IPR036213">
    <property type="entry name" value="Calpain_III_sf"/>
</dbReference>
<dbReference type="InterPro" id="IPR022683">
    <property type="entry name" value="Calpain_III"/>
</dbReference>
<accession>A0ABD2QK57</accession>
<dbReference type="GO" id="GO:0008234">
    <property type="term" value="F:cysteine-type peptidase activity"/>
    <property type="evidence" value="ECO:0007669"/>
    <property type="project" value="UniProtKB-KW"/>
</dbReference>
<comment type="caution">
    <text evidence="4">The sequence shown here is derived from an EMBL/GenBank/DDBJ whole genome shotgun (WGS) entry which is preliminary data.</text>
</comment>
<evidence type="ECO:0000313" key="5">
    <source>
        <dbReference type="Proteomes" id="UP001626550"/>
    </source>
</evidence>
<protein>
    <submittedName>
        <fullName evidence="4">Calpain 2, (M II) large subunit</fullName>
    </submittedName>
</protein>
<comment type="caution">
    <text evidence="2">Lacks conserved residue(s) required for the propagation of feature annotation.</text>
</comment>
<dbReference type="SMART" id="SM00230">
    <property type="entry name" value="CysPc"/>
    <property type="match status" value="1"/>
</dbReference>
<dbReference type="InterPro" id="IPR022682">
    <property type="entry name" value="Calpain_domain_III"/>
</dbReference>
<feature type="domain" description="Calpain catalytic" evidence="3">
    <location>
        <begin position="72"/>
        <end position="373"/>
    </location>
</feature>
<dbReference type="Pfam" id="PF00648">
    <property type="entry name" value="Peptidase_C2"/>
    <property type="match status" value="1"/>
</dbReference>
<dbReference type="PANTHER" id="PTHR10183:SF427">
    <property type="entry name" value="CALPAIN-9-LIKE ISOFORM X1"/>
    <property type="match status" value="1"/>
</dbReference>
<sequence length="567" mass="65031">MAHCIENIYTLRHGFFSDLRAIVQFGDFDLFGGISEEAVPAGRYGAPVPKTHTYFNILESLTLETSSDTWLLFNDDEFPNERSSLYFREVKTEPLNVEFIRPRNMDQDAEFITDDIEKFWVHLEVCQNHPFALALACLSLRTELIYQCVPSNQTFNQADGYTGIFRFRFWRFGEWREILIDDNIPFKRLEDALIPKFLFSSSNEYWPLLLEKAYAKLYGCYEALATLSVSDILTDLTGSVVEEIELGESASPEVVDNMFQGQSHGAFLLVFAKYKFVVAGADSSITQLCSIMGINTLSISSKQNLTLVRLKSHWGDLRENWNGPWSEESAEWTCLTDEQKQRLNLVLLDESEFWMSFEDFCLEFDTLLICHPTPQSLGSWFDPSSQHCLWETQIVDGQWRKGINWGGNEISSNIFSTNPQFLVQFVVPDEQADDRTLSTAVIALMTQPQTTKLTRFRQSEQQLSLFIYKYPKKTDGETPKRKFGNVFFAKNKPVFSSHQVSGRQLVCHVELPIGPYIIVAATDNPAHSDRFILRVLTQHDADGTTPRIERLELPNQMTKPYVSSHYS</sequence>
<dbReference type="GO" id="GO:0006508">
    <property type="term" value="P:proteolysis"/>
    <property type="evidence" value="ECO:0007669"/>
    <property type="project" value="UniProtKB-KW"/>
</dbReference>
<dbReference type="EMBL" id="JBJKFK010000100">
    <property type="protein sequence ID" value="KAL3319813.1"/>
    <property type="molecule type" value="Genomic_DNA"/>
</dbReference>
<name>A0ABD2QK57_9PLAT</name>
<evidence type="ECO:0000313" key="4">
    <source>
        <dbReference type="EMBL" id="KAL3319813.1"/>
    </source>
</evidence>
<evidence type="ECO:0000259" key="3">
    <source>
        <dbReference type="PROSITE" id="PS50203"/>
    </source>
</evidence>
<evidence type="ECO:0000256" key="2">
    <source>
        <dbReference type="PROSITE-ProRule" id="PRU00239"/>
    </source>
</evidence>
<dbReference type="InterPro" id="IPR038765">
    <property type="entry name" value="Papain-like_cys_pep_sf"/>
</dbReference>
<gene>
    <name evidence="4" type="primary">CAPN9_9</name>
    <name evidence="4" type="ORF">Ciccas_001518</name>
</gene>
<dbReference type="SUPFAM" id="SSF54001">
    <property type="entry name" value="Cysteine proteinases"/>
    <property type="match status" value="1"/>
</dbReference>
<dbReference type="SUPFAM" id="SSF49758">
    <property type="entry name" value="Calpain large subunit, middle domain (domain III)"/>
    <property type="match status" value="1"/>
</dbReference>
<dbReference type="Pfam" id="PF01067">
    <property type="entry name" value="Calpain_III"/>
    <property type="match status" value="1"/>
</dbReference>
<organism evidence="4 5">
    <name type="scientific">Cichlidogyrus casuarinus</name>
    <dbReference type="NCBI Taxonomy" id="1844966"/>
    <lineage>
        <taxon>Eukaryota</taxon>
        <taxon>Metazoa</taxon>
        <taxon>Spiralia</taxon>
        <taxon>Lophotrochozoa</taxon>
        <taxon>Platyhelminthes</taxon>
        <taxon>Monogenea</taxon>
        <taxon>Monopisthocotylea</taxon>
        <taxon>Dactylogyridea</taxon>
        <taxon>Ancyrocephalidae</taxon>
        <taxon>Cichlidogyrus</taxon>
    </lineage>
</organism>
<dbReference type="PRINTS" id="PR00704">
    <property type="entry name" value="CALPAIN"/>
</dbReference>
<dbReference type="CDD" id="cd00044">
    <property type="entry name" value="CysPc"/>
    <property type="match status" value="1"/>
</dbReference>
<dbReference type="SMART" id="SM00720">
    <property type="entry name" value="calpain_III"/>
    <property type="match status" value="1"/>
</dbReference>
<keyword evidence="5" id="KW-1185">Reference proteome</keyword>
<dbReference type="Gene3D" id="3.90.70.10">
    <property type="entry name" value="Cysteine proteinases"/>
    <property type="match status" value="1"/>
</dbReference>
<proteinExistence type="inferred from homology"/>
<evidence type="ECO:0000256" key="1">
    <source>
        <dbReference type="ARBA" id="ARBA00007623"/>
    </source>
</evidence>
<dbReference type="InterPro" id="IPR022684">
    <property type="entry name" value="Calpain_cysteine_protease"/>
</dbReference>